<dbReference type="KEGG" id="ebm:SG0102_00640"/>
<dbReference type="InParanoid" id="A0A3G9J1S2"/>
<organism evidence="2 3">
    <name type="scientific">Intestinibaculum porci</name>
    <dbReference type="NCBI Taxonomy" id="2487118"/>
    <lineage>
        <taxon>Bacteria</taxon>
        <taxon>Bacillati</taxon>
        <taxon>Bacillota</taxon>
        <taxon>Erysipelotrichia</taxon>
        <taxon>Erysipelotrichales</taxon>
        <taxon>Erysipelotrichaceae</taxon>
        <taxon>Intestinibaculum</taxon>
    </lineage>
</organism>
<evidence type="ECO:0000313" key="3">
    <source>
        <dbReference type="Proteomes" id="UP000268059"/>
    </source>
</evidence>
<keyword evidence="1" id="KW-1133">Transmembrane helix</keyword>
<accession>A0A3G9J1S2</accession>
<dbReference type="Proteomes" id="UP000268059">
    <property type="component" value="Chromosome"/>
</dbReference>
<evidence type="ECO:0000256" key="1">
    <source>
        <dbReference type="SAM" id="Phobius"/>
    </source>
</evidence>
<keyword evidence="3" id="KW-1185">Reference proteome</keyword>
<feature type="transmembrane region" description="Helical" evidence="1">
    <location>
        <begin position="35"/>
        <end position="68"/>
    </location>
</feature>
<evidence type="ECO:0000313" key="2">
    <source>
        <dbReference type="EMBL" id="BBH25130.1"/>
    </source>
</evidence>
<gene>
    <name evidence="2" type="ORF">SG0102_00640</name>
</gene>
<keyword evidence="1" id="KW-0812">Transmembrane</keyword>
<reference evidence="2 3" key="1">
    <citation type="submission" date="2018-11" db="EMBL/GenBank/DDBJ databases">
        <title>Novel Erysipelotrichaceae bacterium isolated from small intestine of a swine.</title>
        <authorList>
            <person name="Kim J.S."/>
            <person name="Choe H."/>
            <person name="Lee Y.R."/>
            <person name="Kim K.M."/>
            <person name="Park D.S."/>
        </authorList>
    </citation>
    <scope>NUCLEOTIDE SEQUENCE [LARGE SCALE GENOMIC DNA]</scope>
    <source>
        <strain evidence="2 3">SG0102</strain>
    </source>
</reference>
<dbReference type="EMBL" id="AP019309">
    <property type="protein sequence ID" value="BBH25130.1"/>
    <property type="molecule type" value="Genomic_DNA"/>
</dbReference>
<proteinExistence type="predicted"/>
<keyword evidence="1" id="KW-0472">Membrane</keyword>
<protein>
    <submittedName>
        <fullName evidence="2">Uncharacterized protein</fullName>
    </submittedName>
</protein>
<sequence length="72" mass="7657">MLTLLLGLVVFFLLLKVVGWIFVSFFSLGGFVLKGLITVILGIIGFVLLFSVVGFLAVLIVPVGLLFLAGSD</sequence>
<name>A0A3G9J1S2_9FIRM</name>
<dbReference type="RefSeq" id="WP_125118106.1">
    <property type="nucleotide sequence ID" value="NZ_AP019309.1"/>
</dbReference>
<dbReference type="AlphaFoldDB" id="A0A3G9J1S2"/>